<reference evidence="1" key="1">
    <citation type="journal article" date="2020" name="Nature">
        <title>Giant virus diversity and host interactions through global metagenomics.</title>
        <authorList>
            <person name="Schulz F."/>
            <person name="Roux S."/>
            <person name="Paez-Espino D."/>
            <person name="Jungbluth S."/>
            <person name="Walsh D.A."/>
            <person name="Denef V.J."/>
            <person name="McMahon K.D."/>
            <person name="Konstantinidis K.T."/>
            <person name="Eloe-Fadrosh E.A."/>
            <person name="Kyrpides N.C."/>
            <person name="Woyke T."/>
        </authorList>
    </citation>
    <scope>NUCLEOTIDE SEQUENCE</scope>
    <source>
        <strain evidence="1">GVMAG-M-3300023174-124</strain>
    </source>
</reference>
<sequence length="241" mass="27806">MNFLNITIVELKQICRAHKIKGFTKKTKEQLIKMIEQREASMPPPMDKSERVKRLKEHLSASRIDHEYGIMQAPTFKDAHVYCIVNKISGQKYGGLLEMYFRMKFGYQKNNAKDCTGDCSKDGKNSEIKVSLGGGKHLKFNYVQIRPNHDCDFYILTAFSLTDENVEEEGELYIFRVPKEEVKKLVVAYGGYAHGTNKEHGAITISKMENENNNCEYALRPVINSECWEQLMQYRITESSL</sequence>
<evidence type="ECO:0008006" key="2">
    <source>
        <dbReference type="Google" id="ProtNLM"/>
    </source>
</evidence>
<organism evidence="1">
    <name type="scientific">viral metagenome</name>
    <dbReference type="NCBI Taxonomy" id="1070528"/>
    <lineage>
        <taxon>unclassified sequences</taxon>
        <taxon>metagenomes</taxon>
        <taxon>organismal metagenomes</taxon>
    </lineage>
</organism>
<name>A0A6C0D6T2_9ZZZZ</name>
<proteinExistence type="predicted"/>
<accession>A0A6C0D6T2</accession>
<dbReference type="AlphaFoldDB" id="A0A6C0D6T2"/>
<protein>
    <recommendedName>
        <fullName evidence="2">Rho termination factor N-terminal domain-containing protein</fullName>
    </recommendedName>
</protein>
<dbReference type="EMBL" id="MN739540">
    <property type="protein sequence ID" value="QHT12020.1"/>
    <property type="molecule type" value="Genomic_DNA"/>
</dbReference>
<evidence type="ECO:0000313" key="1">
    <source>
        <dbReference type="EMBL" id="QHT12020.1"/>
    </source>
</evidence>